<dbReference type="Proteomes" id="UP000042958">
    <property type="component" value="Unassembled WGS sequence"/>
</dbReference>
<reference evidence="2" key="1">
    <citation type="journal article" date="2015" name="Genome Announc.">
        <title>Draft genome sequence of the fungus Penicillium brasilianum MG11.</title>
        <authorList>
            <person name="Horn F."/>
            <person name="Linde J."/>
            <person name="Mattern D.J."/>
            <person name="Walther G."/>
            <person name="Guthke R."/>
            <person name="Brakhage A.A."/>
            <person name="Valiante V."/>
        </authorList>
    </citation>
    <scope>NUCLEOTIDE SEQUENCE [LARGE SCALE GENOMIC DNA]</scope>
    <source>
        <strain evidence="2">MG11</strain>
    </source>
</reference>
<organism evidence="1 2">
    <name type="scientific">Penicillium brasilianum</name>
    <dbReference type="NCBI Taxonomy" id="104259"/>
    <lineage>
        <taxon>Eukaryota</taxon>
        <taxon>Fungi</taxon>
        <taxon>Dikarya</taxon>
        <taxon>Ascomycota</taxon>
        <taxon>Pezizomycotina</taxon>
        <taxon>Eurotiomycetes</taxon>
        <taxon>Eurotiomycetidae</taxon>
        <taxon>Eurotiales</taxon>
        <taxon>Aspergillaceae</taxon>
        <taxon>Penicillium</taxon>
    </lineage>
</organism>
<dbReference type="AlphaFoldDB" id="A0A0F7TIN2"/>
<gene>
    <name evidence="1" type="ORF">PMG11_02002</name>
</gene>
<dbReference type="EMBL" id="CDHK01000002">
    <property type="protein sequence ID" value="CEJ55767.1"/>
    <property type="molecule type" value="Genomic_DNA"/>
</dbReference>
<evidence type="ECO:0000313" key="1">
    <source>
        <dbReference type="EMBL" id="CEJ55767.1"/>
    </source>
</evidence>
<evidence type="ECO:0000313" key="2">
    <source>
        <dbReference type="Proteomes" id="UP000042958"/>
    </source>
</evidence>
<sequence>MKAEKEKSSSQQCNARQLMTWWSNLPGDDISILGNLADDVGDRSFFSFLHQNATHHRRYWICMKKCPIELYSLTHLGQIPQWPPVSEAGVYSHQALLTPSFAITGLDLHDLPFRIIHSIHLVVCGFELSPISPKFSTETSKVPP</sequence>
<protein>
    <submittedName>
        <fullName evidence="1">Uncharacterized protein</fullName>
    </submittedName>
</protein>
<accession>A0A0F7TIN2</accession>
<keyword evidence="2" id="KW-1185">Reference proteome</keyword>
<name>A0A0F7TIN2_PENBI</name>
<proteinExistence type="predicted"/>